<keyword evidence="1" id="KW-0812">Transmembrane</keyword>
<name>A0A162SVT2_9CRUS</name>
<keyword evidence="1" id="KW-0472">Membrane</keyword>
<dbReference type="Proteomes" id="UP000076858">
    <property type="component" value="Unassembled WGS sequence"/>
</dbReference>
<evidence type="ECO:0000313" key="3">
    <source>
        <dbReference type="Proteomes" id="UP000076858"/>
    </source>
</evidence>
<reference evidence="2 3" key="1">
    <citation type="submission" date="2016-03" db="EMBL/GenBank/DDBJ databases">
        <title>EvidentialGene: Evidence-directed Construction of Genes on Genomes.</title>
        <authorList>
            <person name="Gilbert D.G."/>
            <person name="Choi J.-H."/>
            <person name="Mockaitis K."/>
            <person name="Colbourne J."/>
            <person name="Pfrender M."/>
        </authorList>
    </citation>
    <scope>NUCLEOTIDE SEQUENCE [LARGE SCALE GENOMIC DNA]</scope>
    <source>
        <strain evidence="2 3">Xinb3</strain>
        <tissue evidence="2">Complete organism</tissue>
    </source>
</reference>
<comment type="caution">
    <text evidence="2">The sequence shown here is derived from an EMBL/GenBank/DDBJ whole genome shotgun (WGS) entry which is preliminary data.</text>
</comment>
<keyword evidence="1" id="KW-1133">Transmembrane helix</keyword>
<dbReference type="EMBL" id="LRGB01000024">
    <property type="protein sequence ID" value="KZS21670.1"/>
    <property type="molecule type" value="Genomic_DNA"/>
</dbReference>
<protein>
    <submittedName>
        <fullName evidence="2">Uncharacterized protein</fullName>
    </submittedName>
</protein>
<evidence type="ECO:0000313" key="2">
    <source>
        <dbReference type="EMBL" id="KZS21670.1"/>
    </source>
</evidence>
<dbReference type="AlphaFoldDB" id="A0A162SVT2"/>
<sequence>MRNDDCFASGPDAGDVLMRLGTLAQSVVTQRKETFCCHCHFLPCSCVSNYPAAHSQTTHRRKRLWSLAPPLLLGVGGVVLILLEDSRARS</sequence>
<gene>
    <name evidence="2" type="ORF">APZ42_011661</name>
</gene>
<keyword evidence="3" id="KW-1185">Reference proteome</keyword>
<organism evidence="2 3">
    <name type="scientific">Daphnia magna</name>
    <dbReference type="NCBI Taxonomy" id="35525"/>
    <lineage>
        <taxon>Eukaryota</taxon>
        <taxon>Metazoa</taxon>
        <taxon>Ecdysozoa</taxon>
        <taxon>Arthropoda</taxon>
        <taxon>Crustacea</taxon>
        <taxon>Branchiopoda</taxon>
        <taxon>Diplostraca</taxon>
        <taxon>Cladocera</taxon>
        <taxon>Anomopoda</taxon>
        <taxon>Daphniidae</taxon>
        <taxon>Daphnia</taxon>
    </lineage>
</organism>
<evidence type="ECO:0000256" key="1">
    <source>
        <dbReference type="SAM" id="Phobius"/>
    </source>
</evidence>
<proteinExistence type="predicted"/>
<accession>A0A162SVT2</accession>
<feature type="transmembrane region" description="Helical" evidence="1">
    <location>
        <begin position="64"/>
        <end position="83"/>
    </location>
</feature>